<proteinExistence type="predicted"/>
<organism evidence="1 2">
    <name type="scientific">Paxillus involutus ATCC 200175</name>
    <dbReference type="NCBI Taxonomy" id="664439"/>
    <lineage>
        <taxon>Eukaryota</taxon>
        <taxon>Fungi</taxon>
        <taxon>Dikarya</taxon>
        <taxon>Basidiomycota</taxon>
        <taxon>Agaricomycotina</taxon>
        <taxon>Agaricomycetes</taxon>
        <taxon>Agaricomycetidae</taxon>
        <taxon>Boletales</taxon>
        <taxon>Paxilineae</taxon>
        <taxon>Paxillaceae</taxon>
        <taxon>Paxillus</taxon>
    </lineage>
</organism>
<dbReference type="OrthoDB" id="3217549at2759"/>
<name>A0A0C9SUT3_PAXIN</name>
<dbReference type="Gene3D" id="3.80.10.10">
    <property type="entry name" value="Ribonuclease Inhibitor"/>
    <property type="match status" value="1"/>
</dbReference>
<protein>
    <recommendedName>
        <fullName evidence="3">F-box domain-containing protein</fullName>
    </recommendedName>
</protein>
<dbReference type="Proteomes" id="UP000053647">
    <property type="component" value="Unassembled WGS sequence"/>
</dbReference>
<dbReference type="AlphaFoldDB" id="A0A0C9SUT3"/>
<dbReference type="SUPFAM" id="SSF52047">
    <property type="entry name" value="RNI-like"/>
    <property type="match status" value="1"/>
</dbReference>
<keyword evidence="2" id="KW-1185">Reference proteome</keyword>
<evidence type="ECO:0008006" key="3">
    <source>
        <dbReference type="Google" id="ProtNLM"/>
    </source>
</evidence>
<gene>
    <name evidence="1" type="ORF">PAXINDRAFT_100998</name>
</gene>
<evidence type="ECO:0000313" key="1">
    <source>
        <dbReference type="EMBL" id="KIJ12949.1"/>
    </source>
</evidence>
<accession>A0A0C9SUT3</accession>
<reference evidence="2" key="2">
    <citation type="submission" date="2015-01" db="EMBL/GenBank/DDBJ databases">
        <title>Evolutionary Origins and Diversification of the Mycorrhizal Mutualists.</title>
        <authorList>
            <consortium name="DOE Joint Genome Institute"/>
            <consortium name="Mycorrhizal Genomics Consortium"/>
            <person name="Kohler A."/>
            <person name="Kuo A."/>
            <person name="Nagy L.G."/>
            <person name="Floudas D."/>
            <person name="Copeland A."/>
            <person name="Barry K.W."/>
            <person name="Cichocki N."/>
            <person name="Veneault-Fourrey C."/>
            <person name="LaButti K."/>
            <person name="Lindquist E.A."/>
            <person name="Lipzen A."/>
            <person name="Lundell T."/>
            <person name="Morin E."/>
            <person name="Murat C."/>
            <person name="Riley R."/>
            <person name="Ohm R."/>
            <person name="Sun H."/>
            <person name="Tunlid A."/>
            <person name="Henrissat B."/>
            <person name="Grigoriev I.V."/>
            <person name="Hibbett D.S."/>
            <person name="Martin F."/>
        </authorList>
    </citation>
    <scope>NUCLEOTIDE SEQUENCE [LARGE SCALE GENOMIC DNA]</scope>
    <source>
        <strain evidence="2">ATCC 200175</strain>
    </source>
</reference>
<dbReference type="HOGENOM" id="CLU_049937_0_0_1"/>
<sequence length="476" mass="54285">MCKKQLTNPLDVLPLELVGYIFHLWLLDSIYPNTKYSHSQLPVLLCLVSKSWRDLVYATPLLWAHIILELSQGAVPTLHALQKRLEHSQSAPLFLDVVVREQPDRDALRVLLAESSRFYHLNLSILDFSWCDDIPTQGFTQLRKLTVHTGFQIPTDVGVLNVVFSSAPRLRYVKWLSTGDPRLVGVNGHQLHSLDLTVFYLPVTRLLDVLAACPNLRDLVITFQGEHEYTPILPRERMLLPELRSLVLDGTGHLACILRSIQAPFLSCLDIKWWHYSSRECGLEALQSLLAYSPHLEQIALRRFLETEEELISIIVNNTNLLRLTVAAERWQTSFITHKTFELLTRQAHGRYALPHLEKLEFWGALDVPDEVVLRMIESRMSPPDDVGHTPRSGGAWSLKSIWMDGCEPMAEESISRLETICQESGLKAEGTFARRNHISISTSTIATELQTPRFSFFFRPGATVLWVFKLLLGRQ</sequence>
<evidence type="ECO:0000313" key="2">
    <source>
        <dbReference type="Proteomes" id="UP000053647"/>
    </source>
</evidence>
<dbReference type="InterPro" id="IPR032675">
    <property type="entry name" value="LRR_dom_sf"/>
</dbReference>
<reference evidence="1 2" key="1">
    <citation type="submission" date="2014-06" db="EMBL/GenBank/DDBJ databases">
        <authorList>
            <consortium name="DOE Joint Genome Institute"/>
            <person name="Kuo A."/>
            <person name="Kohler A."/>
            <person name="Nagy L.G."/>
            <person name="Floudas D."/>
            <person name="Copeland A."/>
            <person name="Barry K.W."/>
            <person name="Cichocki N."/>
            <person name="Veneault-Fourrey C."/>
            <person name="LaButti K."/>
            <person name="Lindquist E.A."/>
            <person name="Lipzen A."/>
            <person name="Lundell T."/>
            <person name="Morin E."/>
            <person name="Murat C."/>
            <person name="Sun H."/>
            <person name="Tunlid A."/>
            <person name="Henrissat B."/>
            <person name="Grigoriev I.V."/>
            <person name="Hibbett D.S."/>
            <person name="Martin F."/>
            <person name="Nordberg H.P."/>
            <person name="Cantor M.N."/>
            <person name="Hua S.X."/>
        </authorList>
    </citation>
    <scope>NUCLEOTIDE SEQUENCE [LARGE SCALE GENOMIC DNA]</scope>
    <source>
        <strain evidence="1 2">ATCC 200175</strain>
    </source>
</reference>
<dbReference type="EMBL" id="KN819358">
    <property type="protein sequence ID" value="KIJ12949.1"/>
    <property type="molecule type" value="Genomic_DNA"/>
</dbReference>